<organism evidence="1 2">
    <name type="scientific">Blautia obeum</name>
    <dbReference type="NCBI Taxonomy" id="40520"/>
    <lineage>
        <taxon>Bacteria</taxon>
        <taxon>Bacillati</taxon>
        <taxon>Bacillota</taxon>
        <taxon>Clostridia</taxon>
        <taxon>Lachnospirales</taxon>
        <taxon>Lachnospiraceae</taxon>
        <taxon>Blautia</taxon>
    </lineage>
</organism>
<dbReference type="EMBL" id="QRHZ01000018">
    <property type="protein sequence ID" value="RHG13356.1"/>
    <property type="molecule type" value="Genomic_DNA"/>
</dbReference>
<reference evidence="1 2" key="1">
    <citation type="submission" date="2018-08" db="EMBL/GenBank/DDBJ databases">
        <title>A genome reference for cultivated species of the human gut microbiota.</title>
        <authorList>
            <person name="Zou Y."/>
            <person name="Xue W."/>
            <person name="Luo G."/>
        </authorList>
    </citation>
    <scope>NUCLEOTIDE SEQUENCE [LARGE SCALE GENOMIC DNA]</scope>
    <source>
        <strain evidence="1 2">AM22-9LB</strain>
    </source>
</reference>
<dbReference type="SUPFAM" id="SSF55729">
    <property type="entry name" value="Acyl-CoA N-acyltransferases (Nat)"/>
    <property type="match status" value="1"/>
</dbReference>
<accession>A0A414S750</accession>
<protein>
    <recommendedName>
        <fullName evidence="3">GNAT family N-acetyltransferase</fullName>
    </recommendedName>
</protein>
<dbReference type="InterPro" id="IPR016181">
    <property type="entry name" value="Acyl_CoA_acyltransferase"/>
</dbReference>
<gene>
    <name evidence="1" type="ORF">DW272_17290</name>
</gene>
<evidence type="ECO:0000313" key="2">
    <source>
        <dbReference type="Proteomes" id="UP000284220"/>
    </source>
</evidence>
<proteinExistence type="predicted"/>
<dbReference type="Proteomes" id="UP000284220">
    <property type="component" value="Unassembled WGS sequence"/>
</dbReference>
<sequence length="129" mass="14571">MNGNNPAGVQDESRLRLLLTYKGSAYVGEDIRDDYIFLSLVHDGSPDPLASAVINFPVIDGKRVLFIHDIQPHGEKESLMESIESIARKRGYDTIYINTSRQEKNFLKNQGFVKLPSRMMAKKVLSNET</sequence>
<dbReference type="AlphaFoldDB" id="A0A414S750"/>
<evidence type="ECO:0000313" key="1">
    <source>
        <dbReference type="EMBL" id="RHG13356.1"/>
    </source>
</evidence>
<dbReference type="RefSeq" id="WP_118198207.1">
    <property type="nucleotide sequence ID" value="NZ_JBCJBY010000019.1"/>
</dbReference>
<comment type="caution">
    <text evidence="1">The sequence shown here is derived from an EMBL/GenBank/DDBJ whole genome shotgun (WGS) entry which is preliminary data.</text>
</comment>
<evidence type="ECO:0008006" key="3">
    <source>
        <dbReference type="Google" id="ProtNLM"/>
    </source>
</evidence>
<name>A0A414S750_9FIRM</name>